<evidence type="ECO:0000313" key="9">
    <source>
        <dbReference type="EMBL" id="ARE13238.1"/>
    </source>
</evidence>
<dbReference type="EMBL" id="CP015902">
    <property type="protein sequence ID" value="ARE20600.1"/>
    <property type="molecule type" value="Genomic_DNA"/>
</dbReference>
<dbReference type="EMBL" id="CP015904">
    <property type="protein sequence ID" value="ARE13238.1"/>
    <property type="molecule type" value="Genomic_DNA"/>
</dbReference>
<feature type="transmembrane region" description="Helical" evidence="8">
    <location>
        <begin position="180"/>
        <end position="199"/>
    </location>
</feature>
<evidence type="ECO:0000256" key="7">
    <source>
        <dbReference type="ARBA" id="ARBA00023136"/>
    </source>
</evidence>
<evidence type="ECO:0000256" key="1">
    <source>
        <dbReference type="ARBA" id="ARBA00004141"/>
    </source>
</evidence>
<accession>A0A1V0NMF7</accession>
<dbReference type="GO" id="GO:0009234">
    <property type="term" value="P:menaquinone biosynthetic process"/>
    <property type="evidence" value="ECO:0007669"/>
    <property type="project" value="UniProtKB-UniPathway"/>
</dbReference>
<feature type="transmembrane region" description="Helical" evidence="8">
    <location>
        <begin position="113"/>
        <end position="131"/>
    </location>
</feature>
<evidence type="ECO:0000256" key="8">
    <source>
        <dbReference type="SAM" id="Phobius"/>
    </source>
</evidence>
<comment type="pathway">
    <text evidence="2">Quinol/quinone metabolism; menaquinone biosynthesis.</text>
</comment>
<dbReference type="InterPro" id="IPR044878">
    <property type="entry name" value="UbiA_sf"/>
</dbReference>
<keyword evidence="4" id="KW-0808">Transferase</keyword>
<name>A0A1V0NMF7_LACLL</name>
<keyword evidence="6 8" id="KW-1133">Transmembrane helix</keyword>
<feature type="transmembrane region" description="Helical" evidence="8">
    <location>
        <begin position="12"/>
        <end position="32"/>
    </location>
</feature>
<dbReference type="PANTHER" id="PTHR13929:SF0">
    <property type="entry name" value="UBIA PRENYLTRANSFERASE DOMAIN-CONTAINING PROTEIN 1"/>
    <property type="match status" value="1"/>
</dbReference>
<dbReference type="AlphaFoldDB" id="A0A1V0NMF7"/>
<dbReference type="Pfam" id="PF01040">
    <property type="entry name" value="UbiA"/>
    <property type="match status" value="1"/>
</dbReference>
<reference evidence="11 12" key="1">
    <citation type="journal article" date="2017" name="BMC Genomics">
        <title>Comparative and functional genomics of the Lactococcus lactis taxon; insights into evolution and niche adaptation.</title>
        <authorList>
            <person name="Kelleher P."/>
            <person name="Bottacini F."/>
            <person name="Mahony J."/>
            <person name="Kilcawley K.N."/>
            <person name="van Sinderen D."/>
        </authorList>
    </citation>
    <scope>NUCLEOTIDE SEQUENCE [LARGE SCALE GENOMIC DNA]</scope>
    <source>
        <strain evidence="10 12">UC06</strain>
        <strain evidence="9 11">UC11</strain>
    </source>
</reference>
<feature type="transmembrane region" description="Helical" evidence="8">
    <location>
        <begin position="143"/>
        <end position="160"/>
    </location>
</feature>
<keyword evidence="7 8" id="KW-0472">Membrane</keyword>
<dbReference type="Proteomes" id="UP000192095">
    <property type="component" value="Chromosome"/>
</dbReference>
<dbReference type="Proteomes" id="UP000192067">
    <property type="component" value="Chromosome"/>
</dbReference>
<dbReference type="InterPro" id="IPR026046">
    <property type="entry name" value="UBIAD1"/>
</dbReference>
<protein>
    <submittedName>
        <fullName evidence="9 10">Prenyltransferase</fullName>
    </submittedName>
</protein>
<keyword evidence="5 8" id="KW-0812">Transmembrane</keyword>
<evidence type="ECO:0000256" key="5">
    <source>
        <dbReference type="ARBA" id="ARBA00022692"/>
    </source>
</evidence>
<keyword evidence="3" id="KW-0474">Menaquinone biosynthesis</keyword>
<feature type="transmembrane region" description="Helical" evidence="8">
    <location>
        <begin position="87"/>
        <end position="107"/>
    </location>
</feature>
<dbReference type="GO" id="GO:0004659">
    <property type="term" value="F:prenyltransferase activity"/>
    <property type="evidence" value="ECO:0007669"/>
    <property type="project" value="InterPro"/>
</dbReference>
<evidence type="ECO:0000256" key="6">
    <source>
        <dbReference type="ARBA" id="ARBA00022989"/>
    </source>
</evidence>
<evidence type="ECO:0000256" key="3">
    <source>
        <dbReference type="ARBA" id="ARBA00022428"/>
    </source>
</evidence>
<reference evidence="10" key="2">
    <citation type="submission" date="2023-07" db="EMBL/GenBank/DDBJ databases">
        <authorList>
            <person name="McDonnell B."/>
        </authorList>
    </citation>
    <scope>NUCLEOTIDE SEQUENCE</scope>
    <source>
        <strain evidence="10">UC06</strain>
    </source>
</reference>
<evidence type="ECO:0000256" key="4">
    <source>
        <dbReference type="ARBA" id="ARBA00022679"/>
    </source>
</evidence>
<feature type="transmembrane region" description="Helical" evidence="8">
    <location>
        <begin position="292"/>
        <end position="312"/>
    </location>
</feature>
<dbReference type="InterPro" id="IPR000537">
    <property type="entry name" value="UbiA_prenyltransferase"/>
</dbReference>
<evidence type="ECO:0000313" key="10">
    <source>
        <dbReference type="EMBL" id="ARE20600.1"/>
    </source>
</evidence>
<proteinExistence type="predicted"/>
<gene>
    <name evidence="10" type="ORF">LLUC06_1053</name>
    <name evidence="9" type="ORF">LLUC11_0905</name>
</gene>
<comment type="subcellular location">
    <subcellularLocation>
        <location evidence="1">Membrane</location>
        <topology evidence="1">Multi-pass membrane protein</topology>
    </subcellularLocation>
</comment>
<sequence length="313" mass="35828">MTLKTFFNFTRIQTLPAALLSPIAGCLFAFWYFGSFHFWPTLLFFIGLASINLFVSAWNNLMDYQKALDPEYKKWNIIVAKSINPKLALNICLALLAIDVVVGLIVLSLTNLAILPIGGLCFLIAIFYTYGPFAFSRFPLGEILAGLCEGFFGFFLAVYINSYDNGYFFINFDRNWFMTWTWDFKILLPILLVGLMCFVQNFNIMFSDNICDLEQDIRNERYTLPYYLKIPLSLKVFTELYLFAGLCILIAIALGILPIWSLLMSIIALKVIPNIKKFRAKQSKSETFHLQIDNLMLFNASLALTLLLGIIFK</sequence>
<feature type="transmembrane region" description="Helical" evidence="8">
    <location>
        <begin position="240"/>
        <end position="272"/>
    </location>
</feature>
<dbReference type="UniPathway" id="UPA00079"/>
<feature type="transmembrane region" description="Helical" evidence="8">
    <location>
        <begin position="38"/>
        <end position="58"/>
    </location>
</feature>
<evidence type="ECO:0000313" key="12">
    <source>
        <dbReference type="Proteomes" id="UP000192095"/>
    </source>
</evidence>
<dbReference type="Gene3D" id="1.10.357.140">
    <property type="entry name" value="UbiA prenyltransferase"/>
    <property type="match status" value="1"/>
</dbReference>
<evidence type="ECO:0000256" key="2">
    <source>
        <dbReference type="ARBA" id="ARBA00004863"/>
    </source>
</evidence>
<organism evidence="10 12">
    <name type="scientific">Lactococcus lactis subsp. lactis</name>
    <name type="common">Streptococcus lactis</name>
    <dbReference type="NCBI Taxonomy" id="1360"/>
    <lineage>
        <taxon>Bacteria</taxon>
        <taxon>Bacillati</taxon>
        <taxon>Bacillota</taxon>
        <taxon>Bacilli</taxon>
        <taxon>Lactobacillales</taxon>
        <taxon>Streptococcaceae</taxon>
        <taxon>Lactococcus</taxon>
    </lineage>
</organism>
<dbReference type="GO" id="GO:0042371">
    <property type="term" value="P:vitamin K biosynthetic process"/>
    <property type="evidence" value="ECO:0007669"/>
    <property type="project" value="TreeGrafter"/>
</dbReference>
<dbReference type="PANTHER" id="PTHR13929">
    <property type="entry name" value="1,4-DIHYDROXY-2-NAPHTHOATE OCTAPRENYLTRANSFERASE"/>
    <property type="match status" value="1"/>
</dbReference>
<evidence type="ECO:0000313" key="11">
    <source>
        <dbReference type="Proteomes" id="UP000192067"/>
    </source>
</evidence>
<dbReference type="GO" id="GO:0016020">
    <property type="term" value="C:membrane"/>
    <property type="evidence" value="ECO:0007669"/>
    <property type="project" value="UniProtKB-SubCell"/>
</dbReference>
<dbReference type="RefSeq" id="WP_026138888.1">
    <property type="nucleotide sequence ID" value="NZ_CAKMAV010000009.1"/>
</dbReference>
<dbReference type="CDD" id="cd13962">
    <property type="entry name" value="PT_UbiA_UBIAD1"/>
    <property type="match status" value="1"/>
</dbReference>